<keyword evidence="6" id="KW-0406">Ion transport</keyword>
<accession>A0AAD2A2F2</accession>
<comment type="similarity">
    <text evidence="1 6">Belongs to the copper transporter (Ctr) (TC 1.A.56) family. SLC31A subfamily.</text>
</comment>
<keyword evidence="2 6" id="KW-0812">Transmembrane</keyword>
<feature type="transmembrane region" description="Helical" evidence="6">
    <location>
        <begin position="40"/>
        <end position="60"/>
    </location>
</feature>
<dbReference type="PANTHER" id="PTHR12483:SF85">
    <property type="entry name" value="COPPER TRANSPORT PROTEIN"/>
    <property type="match status" value="1"/>
</dbReference>
<evidence type="ECO:0000256" key="6">
    <source>
        <dbReference type="RuleBase" id="RU367022"/>
    </source>
</evidence>
<protein>
    <recommendedName>
        <fullName evidence="6">Copper transport protein</fullName>
    </recommendedName>
</protein>
<comment type="subcellular location">
    <subcellularLocation>
        <location evidence="6">Membrane</location>
        <topology evidence="6">Multi-pass membrane protein</topology>
    </subcellularLocation>
</comment>
<keyword evidence="6" id="KW-0186">Copper</keyword>
<proteinExistence type="inferred from homology"/>
<evidence type="ECO:0000256" key="3">
    <source>
        <dbReference type="ARBA" id="ARBA00022796"/>
    </source>
</evidence>
<dbReference type="GO" id="GO:0005886">
    <property type="term" value="C:plasma membrane"/>
    <property type="evidence" value="ECO:0007669"/>
    <property type="project" value="TreeGrafter"/>
</dbReference>
<dbReference type="Pfam" id="PF04145">
    <property type="entry name" value="Ctr"/>
    <property type="match status" value="1"/>
</dbReference>
<dbReference type="AlphaFoldDB" id="A0AAD2A2F2"/>
<keyword evidence="8" id="KW-1185">Reference proteome</keyword>
<keyword evidence="5 6" id="KW-0472">Membrane</keyword>
<dbReference type="GO" id="GO:0005375">
    <property type="term" value="F:copper ion transmembrane transporter activity"/>
    <property type="evidence" value="ECO:0007669"/>
    <property type="project" value="UniProtKB-UniRule"/>
</dbReference>
<name>A0AAD2A2F2_9LAMI</name>
<dbReference type="EMBL" id="OU503052">
    <property type="protein sequence ID" value="CAI9780108.1"/>
    <property type="molecule type" value="Genomic_DNA"/>
</dbReference>
<feature type="transmembrane region" description="Helical" evidence="6">
    <location>
        <begin position="99"/>
        <end position="118"/>
    </location>
</feature>
<sequence>MSPDSMKDNNMNMDDMAMHMTFFWGKDVVVLFDGWPNGRLGMYILALVSVFLLAVAVEILAAPPIKPRMKPLSGGLIQAAVYAIRMALAYLVMLSVMSFNVGIFIAAVTGHAVGFFFVKYRAIAAGHKMSVTEDRGPSYSADFSPDFAATLTT</sequence>
<keyword evidence="6" id="KW-0813">Transport</keyword>
<keyword evidence="3 6" id="KW-0187">Copper transport</keyword>
<evidence type="ECO:0000256" key="5">
    <source>
        <dbReference type="ARBA" id="ARBA00023136"/>
    </source>
</evidence>
<dbReference type="Proteomes" id="UP000834106">
    <property type="component" value="Chromosome 17"/>
</dbReference>
<feature type="transmembrane region" description="Helical" evidence="6">
    <location>
        <begin position="72"/>
        <end position="93"/>
    </location>
</feature>
<reference evidence="7" key="1">
    <citation type="submission" date="2023-05" db="EMBL/GenBank/DDBJ databases">
        <authorList>
            <person name="Huff M."/>
        </authorList>
    </citation>
    <scope>NUCLEOTIDE SEQUENCE</scope>
</reference>
<evidence type="ECO:0000256" key="1">
    <source>
        <dbReference type="ARBA" id="ARBA00006921"/>
    </source>
</evidence>
<evidence type="ECO:0000256" key="2">
    <source>
        <dbReference type="ARBA" id="ARBA00022692"/>
    </source>
</evidence>
<keyword evidence="4 6" id="KW-1133">Transmembrane helix</keyword>
<evidence type="ECO:0000256" key="4">
    <source>
        <dbReference type="ARBA" id="ARBA00022989"/>
    </source>
</evidence>
<dbReference type="PANTHER" id="PTHR12483">
    <property type="entry name" value="SOLUTE CARRIER FAMILY 31 COPPER TRANSPORTERS"/>
    <property type="match status" value="1"/>
</dbReference>
<organism evidence="7 8">
    <name type="scientific">Fraxinus pennsylvanica</name>
    <dbReference type="NCBI Taxonomy" id="56036"/>
    <lineage>
        <taxon>Eukaryota</taxon>
        <taxon>Viridiplantae</taxon>
        <taxon>Streptophyta</taxon>
        <taxon>Embryophyta</taxon>
        <taxon>Tracheophyta</taxon>
        <taxon>Spermatophyta</taxon>
        <taxon>Magnoliopsida</taxon>
        <taxon>eudicotyledons</taxon>
        <taxon>Gunneridae</taxon>
        <taxon>Pentapetalae</taxon>
        <taxon>asterids</taxon>
        <taxon>lamiids</taxon>
        <taxon>Lamiales</taxon>
        <taxon>Oleaceae</taxon>
        <taxon>Oleeae</taxon>
        <taxon>Fraxinus</taxon>
    </lineage>
</organism>
<evidence type="ECO:0000313" key="8">
    <source>
        <dbReference type="Proteomes" id="UP000834106"/>
    </source>
</evidence>
<dbReference type="InterPro" id="IPR007274">
    <property type="entry name" value="Cop_transporter"/>
</dbReference>
<evidence type="ECO:0000313" key="7">
    <source>
        <dbReference type="EMBL" id="CAI9780108.1"/>
    </source>
</evidence>
<gene>
    <name evidence="7" type="ORF">FPE_LOCUS27538</name>
</gene>